<evidence type="ECO:0000256" key="3">
    <source>
        <dbReference type="ARBA" id="ARBA00022597"/>
    </source>
</evidence>
<keyword evidence="9" id="KW-1185">Reference proteome</keyword>
<evidence type="ECO:0000313" key="8">
    <source>
        <dbReference type="EMBL" id="MEO1770233.1"/>
    </source>
</evidence>
<reference evidence="8 9" key="2">
    <citation type="submission" date="2024-02" db="EMBL/GenBank/DDBJ databases">
        <title>The Genome Sequence of Enterococcus sp. DIV0159.</title>
        <authorList>
            <person name="Earl A."/>
            <person name="Manson A."/>
            <person name="Gilmore M."/>
            <person name="Sanders J."/>
            <person name="Shea T."/>
            <person name="Howe W."/>
            <person name="Livny J."/>
            <person name="Cuomo C."/>
            <person name="Neafsey D."/>
            <person name="Birren B."/>
        </authorList>
    </citation>
    <scope>NUCLEOTIDE SEQUENCE [LARGE SCALE GENOMIC DNA]</scope>
    <source>
        <strain evidence="8 9">665A</strain>
    </source>
</reference>
<dbReference type="SUPFAM" id="SSF52794">
    <property type="entry name" value="PTS system IIB component-like"/>
    <property type="match status" value="1"/>
</dbReference>
<protein>
    <submittedName>
        <fullName evidence="8">PTS system, fructose-specific IIB-like component</fullName>
    </submittedName>
</protein>
<evidence type="ECO:0000256" key="1">
    <source>
        <dbReference type="ARBA" id="ARBA00022448"/>
    </source>
</evidence>
<dbReference type="EMBL" id="JAFREL020000001">
    <property type="protein sequence ID" value="MEO1770233.1"/>
    <property type="molecule type" value="Genomic_DNA"/>
</dbReference>
<dbReference type="NCBIfam" id="TIGR00829">
    <property type="entry name" value="FRU"/>
    <property type="match status" value="1"/>
</dbReference>
<dbReference type="InterPro" id="IPR013011">
    <property type="entry name" value="PTS_EIIB_2"/>
</dbReference>
<evidence type="ECO:0000256" key="6">
    <source>
        <dbReference type="ARBA" id="ARBA00022777"/>
    </source>
</evidence>
<dbReference type="RefSeq" id="WP_207704246.1">
    <property type="nucleotide sequence ID" value="NZ_JAFREL020000001.1"/>
</dbReference>
<dbReference type="InterPro" id="IPR036095">
    <property type="entry name" value="PTS_EIIB-like_sf"/>
</dbReference>
<dbReference type="Proteomes" id="UP000664357">
    <property type="component" value="Unassembled WGS sequence"/>
</dbReference>
<dbReference type="PROSITE" id="PS51099">
    <property type="entry name" value="PTS_EIIB_TYPE_2"/>
    <property type="match status" value="1"/>
</dbReference>
<dbReference type="InterPro" id="IPR003353">
    <property type="entry name" value="PTS_IIB_fruc"/>
</dbReference>
<dbReference type="PANTHER" id="PTHR30505">
    <property type="entry name" value="FRUCTOSE-LIKE PERMEASE"/>
    <property type="match status" value="1"/>
</dbReference>
<evidence type="ECO:0000256" key="5">
    <source>
        <dbReference type="ARBA" id="ARBA00022683"/>
    </source>
</evidence>
<evidence type="ECO:0000256" key="2">
    <source>
        <dbReference type="ARBA" id="ARBA00022553"/>
    </source>
</evidence>
<feature type="domain" description="PTS EIIB type-2" evidence="7">
    <location>
        <begin position="1"/>
        <end position="99"/>
    </location>
</feature>
<dbReference type="InterPro" id="IPR003501">
    <property type="entry name" value="PTS_EIIB_2/3"/>
</dbReference>
<keyword evidence="4" id="KW-0808">Transferase</keyword>
<reference evidence="8 9" key="1">
    <citation type="submission" date="2021-03" db="EMBL/GenBank/DDBJ databases">
        <authorList>
            <person name="Gilmore M.S."/>
            <person name="Schwartzman J."/>
            <person name="Van Tyne D."/>
            <person name="Martin M."/>
            <person name="Earl A.M."/>
            <person name="Manson A.L."/>
            <person name="Straub T."/>
            <person name="Salamzade R."/>
            <person name="Saavedra J."/>
            <person name="Lebreton F."/>
            <person name="Prichula J."/>
            <person name="Schaufler K."/>
            <person name="Gaca A."/>
            <person name="Sgardioli B."/>
            <person name="Wagenaar J."/>
            <person name="Strong T."/>
        </authorList>
    </citation>
    <scope>NUCLEOTIDE SEQUENCE [LARGE SCALE GENOMIC DNA]</scope>
    <source>
        <strain evidence="8 9">665A</strain>
    </source>
</reference>
<dbReference type="PANTHER" id="PTHR30505:SF0">
    <property type="entry name" value="FRUCTOSE-LIKE PTS SYSTEM EIIBC COMPONENT-RELATED"/>
    <property type="match status" value="1"/>
</dbReference>
<evidence type="ECO:0000313" key="9">
    <source>
        <dbReference type="Proteomes" id="UP000664357"/>
    </source>
</evidence>
<evidence type="ECO:0000256" key="4">
    <source>
        <dbReference type="ARBA" id="ARBA00022679"/>
    </source>
</evidence>
<keyword evidence="6" id="KW-0418">Kinase</keyword>
<gene>
    <name evidence="8" type="ORF">JZO67_002184</name>
</gene>
<dbReference type="InterPro" id="IPR050864">
    <property type="entry name" value="Bacterial_PTS_Sugar_Transport"/>
</dbReference>
<dbReference type="Pfam" id="PF02302">
    <property type="entry name" value="PTS_IIB"/>
    <property type="match status" value="1"/>
</dbReference>
<comment type="caution">
    <text evidence="8">The sequence shown here is derived from an EMBL/GenBank/DDBJ whole genome shotgun (WGS) entry which is preliminary data.</text>
</comment>
<proteinExistence type="predicted"/>
<organism evidence="8 9">
    <name type="scientific">Candidatus Enterococcus ferrettii</name>
    <dbReference type="NCBI Taxonomy" id="2815324"/>
    <lineage>
        <taxon>Bacteria</taxon>
        <taxon>Bacillati</taxon>
        <taxon>Bacillota</taxon>
        <taxon>Bacilli</taxon>
        <taxon>Lactobacillales</taxon>
        <taxon>Enterococcaceae</taxon>
        <taxon>Enterococcus</taxon>
    </lineage>
</organism>
<evidence type="ECO:0000259" key="7">
    <source>
        <dbReference type="PROSITE" id="PS51099"/>
    </source>
</evidence>
<keyword evidence="3" id="KW-0762">Sugar transport</keyword>
<keyword evidence="2" id="KW-0597">Phosphoprotein</keyword>
<dbReference type="Gene3D" id="3.40.50.2300">
    <property type="match status" value="1"/>
</dbReference>
<accession>A0ABV0ERF1</accession>
<keyword evidence="1" id="KW-0813">Transport</keyword>
<keyword evidence="5" id="KW-0598">Phosphotransferase system</keyword>
<sequence length="102" mass="10844">MYILAITSCPVGIAHTYMAAANLKKAAEKRGIEIKVETQGAQGPENQLTDADIQRANGMIIASDITIKNVGRFDAVPTLECGVQEAVKDADGLIEELMEAIA</sequence>
<name>A0ABV0ERF1_9ENTE</name>
<dbReference type="CDD" id="cd05569">
    <property type="entry name" value="PTS_IIB_fructose"/>
    <property type="match status" value="1"/>
</dbReference>